<protein>
    <submittedName>
        <fullName evidence="2">Uncharacterized protein</fullName>
    </submittedName>
</protein>
<dbReference type="EMBL" id="CAJOBA010036632">
    <property type="protein sequence ID" value="CAF4026587.1"/>
    <property type="molecule type" value="Genomic_DNA"/>
</dbReference>
<reference evidence="2" key="1">
    <citation type="submission" date="2021-02" db="EMBL/GenBank/DDBJ databases">
        <authorList>
            <person name="Nowell W R."/>
        </authorList>
    </citation>
    <scope>NUCLEOTIDE SEQUENCE</scope>
</reference>
<sequence length="232" mass="26257">MIDPDNLKSGQIQRKLQAKEFVLVNNPKATHEFWVNDISLVGLIDDNGQQQIFEGWAACKHCFTAYRTHSKKDNSQNRKNYGLTSLHTHVKECRARSVKVASSMSTDVPPQKSTVQTLIPGFAYNKNQLNEHLQTQLKDAELKFVTAESHSFNALANDGVLDLVQTGIDIGAHMGKVNARDIFYGRKTVRNEALIKFNHFSTTIRQILEEPIKNHCVAATCDIWTDDYIKRS</sequence>
<dbReference type="Gene3D" id="1.10.10.1070">
    <property type="entry name" value="Zinc finger, BED domain-containing"/>
    <property type="match status" value="1"/>
</dbReference>
<gene>
    <name evidence="1" type="ORF">OVA965_LOCUS24792</name>
    <name evidence="2" type="ORF">TMI583_LOCUS25514</name>
</gene>
<dbReference type="EMBL" id="CAJNOK010015096">
    <property type="protein sequence ID" value="CAF1218353.1"/>
    <property type="molecule type" value="Genomic_DNA"/>
</dbReference>
<evidence type="ECO:0000313" key="2">
    <source>
        <dbReference type="EMBL" id="CAF4026587.1"/>
    </source>
</evidence>
<accession>A0A8S2P0D0</accession>
<proteinExistence type="predicted"/>
<dbReference type="SUPFAM" id="SSF140996">
    <property type="entry name" value="Hermes dimerisation domain"/>
    <property type="match status" value="1"/>
</dbReference>
<dbReference type="Proteomes" id="UP000677228">
    <property type="component" value="Unassembled WGS sequence"/>
</dbReference>
<organism evidence="2 3">
    <name type="scientific">Didymodactylos carnosus</name>
    <dbReference type="NCBI Taxonomy" id="1234261"/>
    <lineage>
        <taxon>Eukaryota</taxon>
        <taxon>Metazoa</taxon>
        <taxon>Spiralia</taxon>
        <taxon>Gnathifera</taxon>
        <taxon>Rotifera</taxon>
        <taxon>Eurotatoria</taxon>
        <taxon>Bdelloidea</taxon>
        <taxon>Philodinida</taxon>
        <taxon>Philodinidae</taxon>
        <taxon>Didymodactylos</taxon>
    </lineage>
</organism>
<dbReference type="AlphaFoldDB" id="A0A8S2P0D0"/>
<dbReference type="Proteomes" id="UP000682733">
    <property type="component" value="Unassembled WGS sequence"/>
</dbReference>
<name>A0A8S2P0D0_9BILA</name>
<evidence type="ECO:0000313" key="3">
    <source>
        <dbReference type="Proteomes" id="UP000682733"/>
    </source>
</evidence>
<comment type="caution">
    <text evidence="2">The sequence shown here is derived from an EMBL/GenBank/DDBJ whole genome shotgun (WGS) entry which is preliminary data.</text>
</comment>
<evidence type="ECO:0000313" key="1">
    <source>
        <dbReference type="EMBL" id="CAF1218353.1"/>
    </source>
</evidence>